<dbReference type="OrthoDB" id="532057at2759"/>
<keyword evidence="3" id="KW-1185">Reference proteome</keyword>
<dbReference type="SUPFAM" id="SSF51445">
    <property type="entry name" value="(Trans)glycosidases"/>
    <property type="match status" value="2"/>
</dbReference>
<dbReference type="InParanoid" id="A0A2V0NR36"/>
<feature type="signal peptide" evidence="1">
    <location>
        <begin position="1"/>
        <end position="22"/>
    </location>
</feature>
<accession>A0A2V0NR36</accession>
<organism evidence="2 3">
    <name type="scientific">Raphidocelis subcapitata</name>
    <dbReference type="NCBI Taxonomy" id="307507"/>
    <lineage>
        <taxon>Eukaryota</taxon>
        <taxon>Viridiplantae</taxon>
        <taxon>Chlorophyta</taxon>
        <taxon>core chlorophytes</taxon>
        <taxon>Chlorophyceae</taxon>
        <taxon>CS clade</taxon>
        <taxon>Sphaeropleales</taxon>
        <taxon>Selenastraceae</taxon>
        <taxon>Raphidocelis</taxon>
    </lineage>
</organism>
<dbReference type="AlphaFoldDB" id="A0A2V0NR36"/>
<sequence length="832" mass="88748">MPRGGVLITALLLTTCCGVAQAWFGDFLPHAKCDATLAPGAPCLPRQAQEPSNARSSCCPAGYACWGDPASNLGPTCRQLPKGGLIYKKGIAWHGTCKAELQPGSQCGGGGGGCAAQGQGQCGNVGPWPGWCCPDGWGCEPSSFDFRIWTCVRLAARAPPPGELLQWPPRPVPRGACSCRVAVNGSRSGMDCPSPWDHPAGASQVPTPIRVGARGVFVSTESGAPVALRGVNWFGWELGSHNVDGLYAYCDDNNTDHEPPCRMDGEIPPHTPRPAIGKKGVEALDTKFWGKRTMTNDFAGVVYRMKLLGFNAVRLPFSFKDLNKDLPAPGSEFGACMRDDPSTIVERTTDPRLVTRLANRGGARFPAPPYTGMQHPPPRNASWPAACGLPWEAPLLRRFRRGREGGDDALRLTQCNWYLPHGEGVAAIHRFLWQVQYLVSQGFYVVLAFASTRDPEPNVSDPALLAANWHALLRALASLPNYSSRLRGRVLADLANEPSRWGCQWDRVCPVPQPVPDAATAAAAAIAAAKVAAAAADAADAAGAVAAAEEAQAAAEAAAAAAKAFHTLSCAPGVWLLAAAAGAVHSVDPSVPVLIEGMGQDLQRDKYSHCAASHYPGNNWGDGFITDAATLSAYGISDPSGMFATTGAAASGPGFMPLVAPQAAPPTQIALAPHVYPASITGAPAKSDDDQSAVAMRWDLSWGMKHLGSARGSRGEALRASGLIIGEFGVKDRGNNTDRNADTTRYTRRDRAWLKLLSDHLKDLEPMSGPISWLWWSWNANSGDTRGLVGPQTTWREVQWTKVRVLVGSFGLRPWYCSQVEARYCIDNVMWR</sequence>
<gene>
    <name evidence="2" type="ORF">Rsub_00108</name>
</gene>
<reference evidence="2 3" key="1">
    <citation type="journal article" date="2018" name="Sci. Rep.">
        <title>Raphidocelis subcapitata (=Pseudokirchneriella subcapitata) provides an insight into genome evolution and environmental adaptations in the Sphaeropleales.</title>
        <authorList>
            <person name="Suzuki S."/>
            <person name="Yamaguchi H."/>
            <person name="Nakajima N."/>
            <person name="Kawachi M."/>
        </authorList>
    </citation>
    <scope>NUCLEOTIDE SEQUENCE [LARGE SCALE GENOMIC DNA]</scope>
    <source>
        <strain evidence="2 3">NIES-35</strain>
    </source>
</reference>
<keyword evidence="1" id="KW-0732">Signal</keyword>
<keyword evidence="2" id="KW-0378">Hydrolase</keyword>
<evidence type="ECO:0000313" key="2">
    <source>
        <dbReference type="EMBL" id="GBF87397.1"/>
    </source>
</evidence>
<name>A0A2V0NR36_9CHLO</name>
<evidence type="ECO:0000256" key="1">
    <source>
        <dbReference type="SAM" id="SignalP"/>
    </source>
</evidence>
<feature type="chain" id="PRO_5015973462" evidence="1">
    <location>
        <begin position="23"/>
        <end position="832"/>
    </location>
</feature>
<proteinExistence type="predicted"/>
<evidence type="ECO:0000313" key="3">
    <source>
        <dbReference type="Proteomes" id="UP000247498"/>
    </source>
</evidence>
<protein>
    <submittedName>
        <fullName evidence="2">Glycoside hydrolase</fullName>
    </submittedName>
</protein>
<dbReference type="EMBL" id="BDRX01000001">
    <property type="protein sequence ID" value="GBF87397.1"/>
    <property type="molecule type" value="Genomic_DNA"/>
</dbReference>
<dbReference type="InterPro" id="IPR017853">
    <property type="entry name" value="GH"/>
</dbReference>
<dbReference type="GO" id="GO:0016787">
    <property type="term" value="F:hydrolase activity"/>
    <property type="evidence" value="ECO:0007669"/>
    <property type="project" value="UniProtKB-KW"/>
</dbReference>
<comment type="caution">
    <text evidence="2">The sequence shown here is derived from an EMBL/GenBank/DDBJ whole genome shotgun (WGS) entry which is preliminary data.</text>
</comment>
<dbReference type="Gene3D" id="3.20.20.80">
    <property type="entry name" value="Glycosidases"/>
    <property type="match status" value="1"/>
</dbReference>
<dbReference type="Proteomes" id="UP000247498">
    <property type="component" value="Unassembled WGS sequence"/>
</dbReference>